<dbReference type="GO" id="GO:0050577">
    <property type="term" value="F:GDP-L-fucose synthase activity"/>
    <property type="evidence" value="ECO:0007669"/>
    <property type="project" value="UniProtKB-EC"/>
</dbReference>
<feature type="domain" description="NAD-dependent epimerase/dehydratase" evidence="1">
    <location>
        <begin position="4"/>
        <end position="239"/>
    </location>
</feature>
<dbReference type="Gene3D" id="3.40.50.720">
    <property type="entry name" value="NAD(P)-binding Rossmann-like Domain"/>
    <property type="match status" value="1"/>
</dbReference>
<dbReference type="Pfam" id="PF01370">
    <property type="entry name" value="Epimerase"/>
    <property type="match status" value="1"/>
</dbReference>
<proteinExistence type="predicted"/>
<evidence type="ECO:0000313" key="2">
    <source>
        <dbReference type="EMBL" id="QDV55502.1"/>
    </source>
</evidence>
<dbReference type="Proteomes" id="UP000316770">
    <property type="component" value="Chromosome"/>
</dbReference>
<accession>A0A518IQY7</accession>
<keyword evidence="3" id="KW-1185">Reference proteome</keyword>
<organism evidence="2 3">
    <name type="scientific">Rosistilla oblonga</name>
    <dbReference type="NCBI Taxonomy" id="2527990"/>
    <lineage>
        <taxon>Bacteria</taxon>
        <taxon>Pseudomonadati</taxon>
        <taxon>Planctomycetota</taxon>
        <taxon>Planctomycetia</taxon>
        <taxon>Pirellulales</taxon>
        <taxon>Pirellulaceae</taxon>
        <taxon>Rosistilla</taxon>
    </lineage>
</organism>
<dbReference type="InterPro" id="IPR036291">
    <property type="entry name" value="NAD(P)-bd_dom_sf"/>
</dbReference>
<dbReference type="EC" id="1.1.1.271" evidence="2"/>
<dbReference type="RefSeq" id="WP_145283344.1">
    <property type="nucleotide sequence ID" value="NZ_CP036318.1"/>
</dbReference>
<dbReference type="PANTHER" id="PTHR43238">
    <property type="entry name" value="GDP-L-FUCOSE SYNTHASE"/>
    <property type="match status" value="1"/>
</dbReference>
<name>A0A518IQY7_9BACT</name>
<evidence type="ECO:0000313" key="3">
    <source>
        <dbReference type="Proteomes" id="UP000316770"/>
    </source>
</evidence>
<reference evidence="2 3" key="1">
    <citation type="submission" date="2019-02" db="EMBL/GenBank/DDBJ databases">
        <title>Deep-cultivation of Planctomycetes and their phenomic and genomic characterization uncovers novel biology.</title>
        <authorList>
            <person name="Wiegand S."/>
            <person name="Jogler M."/>
            <person name="Boedeker C."/>
            <person name="Pinto D."/>
            <person name="Vollmers J."/>
            <person name="Rivas-Marin E."/>
            <person name="Kohn T."/>
            <person name="Peeters S.H."/>
            <person name="Heuer A."/>
            <person name="Rast P."/>
            <person name="Oberbeckmann S."/>
            <person name="Bunk B."/>
            <person name="Jeske O."/>
            <person name="Meyerdierks A."/>
            <person name="Storesund J.E."/>
            <person name="Kallscheuer N."/>
            <person name="Luecker S."/>
            <person name="Lage O.M."/>
            <person name="Pohl T."/>
            <person name="Merkel B.J."/>
            <person name="Hornburger P."/>
            <person name="Mueller R.-W."/>
            <person name="Bruemmer F."/>
            <person name="Labrenz M."/>
            <person name="Spormann A.M."/>
            <person name="Op den Camp H."/>
            <person name="Overmann J."/>
            <person name="Amann R."/>
            <person name="Jetten M.S.M."/>
            <person name="Mascher T."/>
            <person name="Medema M.H."/>
            <person name="Devos D.P."/>
            <person name="Kaster A.-K."/>
            <person name="Ovreas L."/>
            <person name="Rohde M."/>
            <person name="Galperin M.Y."/>
            <person name="Jogler C."/>
        </authorList>
    </citation>
    <scope>NUCLEOTIDE SEQUENCE [LARGE SCALE GENOMIC DNA]</scope>
    <source>
        <strain evidence="2 3">Mal33</strain>
    </source>
</reference>
<evidence type="ECO:0000259" key="1">
    <source>
        <dbReference type="Pfam" id="PF01370"/>
    </source>
</evidence>
<sequence>MKNVIILGATGFIGKSLCNALRSRFGNDCNMIPVGTSTVDLANRTSTFDWFESKHWKFDCDHIIHLSALYRAGDWPVRHPATQFFVNMSMNVNVLEAWKRFFPAAKMTSILSYCIYPSHDQPHDESEVYGTEPEDYLFAYALTKKSQLIGQRAYATEHGLTSTSVVLPTVYGPGDSFAEDSHVMGALIGKFVRAKLSNQASVEVWGSGNQEREFLFVEDAADGIIEAAMRSEVPIVNLGCGRAYRISDVVDTIVDVVGYRGQIVNNENRFTGVSKRVMDVSLAKAELNWTAATSLRQGVERTVRAYYEELSPQQRAA</sequence>
<protein>
    <submittedName>
        <fullName evidence="2">GDP-L-fucose synthase</fullName>
        <ecNumber evidence="2">1.1.1.271</ecNumber>
    </submittedName>
</protein>
<dbReference type="PANTHER" id="PTHR43238:SF1">
    <property type="entry name" value="GDP-L-FUCOSE SYNTHASE"/>
    <property type="match status" value="1"/>
</dbReference>
<gene>
    <name evidence="2" type="primary">fcl_1</name>
    <name evidence="2" type="ORF">Mal33_14780</name>
</gene>
<dbReference type="AlphaFoldDB" id="A0A518IQY7"/>
<dbReference type="SUPFAM" id="SSF51735">
    <property type="entry name" value="NAD(P)-binding Rossmann-fold domains"/>
    <property type="match status" value="1"/>
</dbReference>
<dbReference type="EMBL" id="CP036318">
    <property type="protein sequence ID" value="QDV55502.1"/>
    <property type="molecule type" value="Genomic_DNA"/>
</dbReference>
<dbReference type="Gene3D" id="3.90.25.10">
    <property type="entry name" value="UDP-galactose 4-epimerase, domain 1"/>
    <property type="match status" value="1"/>
</dbReference>
<dbReference type="InterPro" id="IPR001509">
    <property type="entry name" value="Epimerase_deHydtase"/>
</dbReference>
<keyword evidence="2" id="KW-0560">Oxidoreductase</keyword>